<dbReference type="Gene3D" id="3.40.50.2000">
    <property type="entry name" value="Glycogen Phosphorylase B"/>
    <property type="match status" value="2"/>
</dbReference>
<dbReference type="Pfam" id="PF00534">
    <property type="entry name" value="Glycos_transf_1"/>
    <property type="match status" value="1"/>
</dbReference>
<dbReference type="AlphaFoldDB" id="A0A830EY55"/>
<accession>A0A830EY55</accession>
<organism evidence="3 4">
    <name type="scientific">Halarchaeum grantii</name>
    <dbReference type="NCBI Taxonomy" id="1193105"/>
    <lineage>
        <taxon>Archaea</taxon>
        <taxon>Methanobacteriati</taxon>
        <taxon>Methanobacteriota</taxon>
        <taxon>Stenosarchaea group</taxon>
        <taxon>Halobacteria</taxon>
        <taxon>Halobacteriales</taxon>
        <taxon>Halobacteriaceae</taxon>
    </lineage>
</organism>
<dbReference type="Proteomes" id="UP000628840">
    <property type="component" value="Unassembled WGS sequence"/>
</dbReference>
<dbReference type="PANTHER" id="PTHR46401:SF2">
    <property type="entry name" value="GLYCOSYLTRANSFERASE WBBK-RELATED"/>
    <property type="match status" value="1"/>
</dbReference>
<keyword evidence="4" id="KW-1185">Reference proteome</keyword>
<gene>
    <name evidence="3" type="ORF">GCM10009037_01770</name>
</gene>
<dbReference type="SUPFAM" id="SSF53756">
    <property type="entry name" value="UDP-Glycosyltransferase/glycogen phosphorylase"/>
    <property type="match status" value="1"/>
</dbReference>
<name>A0A830EY55_9EURY</name>
<evidence type="ECO:0000313" key="4">
    <source>
        <dbReference type="Proteomes" id="UP000628840"/>
    </source>
</evidence>
<proteinExistence type="predicted"/>
<dbReference type="PANTHER" id="PTHR46401">
    <property type="entry name" value="GLYCOSYLTRANSFERASE WBBK-RELATED"/>
    <property type="match status" value="1"/>
</dbReference>
<comment type="caution">
    <text evidence="3">The sequence shown here is derived from an EMBL/GenBank/DDBJ whole genome shotgun (WGS) entry which is preliminary data.</text>
</comment>
<dbReference type="InterPro" id="IPR001296">
    <property type="entry name" value="Glyco_trans_1"/>
</dbReference>
<evidence type="ECO:0000259" key="2">
    <source>
        <dbReference type="Pfam" id="PF00534"/>
    </source>
</evidence>
<dbReference type="GO" id="GO:0016757">
    <property type="term" value="F:glycosyltransferase activity"/>
    <property type="evidence" value="ECO:0007669"/>
    <property type="project" value="InterPro"/>
</dbReference>
<evidence type="ECO:0000313" key="3">
    <source>
        <dbReference type="EMBL" id="GGL22035.1"/>
    </source>
</evidence>
<evidence type="ECO:0000256" key="1">
    <source>
        <dbReference type="ARBA" id="ARBA00022679"/>
    </source>
</evidence>
<reference evidence="3 4" key="1">
    <citation type="journal article" date="2019" name="Int. J. Syst. Evol. Microbiol.">
        <title>The Global Catalogue of Microorganisms (GCM) 10K type strain sequencing project: providing services to taxonomists for standard genome sequencing and annotation.</title>
        <authorList>
            <consortium name="The Broad Institute Genomics Platform"/>
            <consortium name="The Broad Institute Genome Sequencing Center for Infectious Disease"/>
            <person name="Wu L."/>
            <person name="Ma J."/>
        </authorList>
    </citation>
    <scope>NUCLEOTIDE SEQUENCE [LARGE SCALE GENOMIC DNA]</scope>
    <source>
        <strain evidence="3 4">JCM 19585</strain>
    </source>
</reference>
<feature type="domain" description="Glycosyl transferase family 1" evidence="2">
    <location>
        <begin position="169"/>
        <end position="304"/>
    </location>
</feature>
<sequence>MHLPDAGPENPYQRDLANALEDAGVSTTLIDPDGPGLFAALRAARGNDADVVHLHWLHAFYYGDNLAETAVKSVAFALEVLLLRLLGFSLIWTAHNVVPHDVDWPTYHRVYRRLFVSFAADSVLVHCPRSEDILIETYGLAECHREKFHVVPHGNYIGDYANDISHEEARETLSLDDETTFLFFGNLRPYKGVEGLVDAFERLNAPNTHLIVAGNPASERYGRHLEEVVGNCDDVTLVAEFIPDDDLQTYFNAADAAVFPFRDVLTSGSVVSSLSFGCPPIVPDIGCNDYLVGENAGIVYDPDEPLEDVLTDACNADLVSMREDAMLRAESLNWGPIGERVADIYECVTAR</sequence>
<dbReference type="EMBL" id="BMPF01000001">
    <property type="protein sequence ID" value="GGL22035.1"/>
    <property type="molecule type" value="Genomic_DNA"/>
</dbReference>
<keyword evidence="1" id="KW-0808">Transferase</keyword>
<protein>
    <recommendedName>
        <fullName evidence="2">Glycosyl transferase family 1 domain-containing protein</fullName>
    </recommendedName>
</protein>